<dbReference type="CDD" id="cd09272">
    <property type="entry name" value="RNase_HI_RT_Ty1"/>
    <property type="match status" value="1"/>
</dbReference>
<dbReference type="EMBL" id="BAABME010042596">
    <property type="protein sequence ID" value="GAA0174373.1"/>
    <property type="molecule type" value="Genomic_DNA"/>
</dbReference>
<dbReference type="PANTHER" id="PTHR11439">
    <property type="entry name" value="GAG-POL-RELATED RETROTRANSPOSON"/>
    <property type="match status" value="1"/>
</dbReference>
<reference evidence="1 2" key="1">
    <citation type="submission" date="2024-01" db="EMBL/GenBank/DDBJ databases">
        <title>The complete chloroplast genome sequence of Lithospermum erythrorhizon: insights into the phylogenetic relationship among Boraginaceae species and the maternal lineages of purple gromwells.</title>
        <authorList>
            <person name="Okada T."/>
            <person name="Watanabe K."/>
        </authorList>
    </citation>
    <scope>NUCLEOTIDE SEQUENCE [LARGE SCALE GENOMIC DNA]</scope>
</reference>
<keyword evidence="2" id="KW-1185">Reference proteome</keyword>
<sequence>MVKRLLRYVKATLDLGLHIVPSPTMTTQAFSYADWVGSASDCCSTCGYVVYPVASTSFRVSYFNLWSDNLGATYLCANSVFHARTKHIKINFHFVREKVAWKELQIQLISSKDQIVDVLTKPLGTFRFQFFRDKLRLSSRPPSACAGNIR</sequence>
<gene>
    <name evidence="1" type="ORF">LIER_43972</name>
</gene>
<protein>
    <submittedName>
        <fullName evidence="1">Uncharacterized protein</fullName>
    </submittedName>
</protein>
<dbReference type="PANTHER" id="PTHR11439:SF455">
    <property type="entry name" value="RLK (RECEPTOR-LIKE PROTEIN KINASE) 8, PUTATIVE-RELATED"/>
    <property type="match status" value="1"/>
</dbReference>
<dbReference type="Proteomes" id="UP001454036">
    <property type="component" value="Unassembled WGS sequence"/>
</dbReference>
<comment type="caution">
    <text evidence="1">The sequence shown here is derived from an EMBL/GenBank/DDBJ whole genome shotgun (WGS) entry which is preliminary data.</text>
</comment>
<evidence type="ECO:0000313" key="1">
    <source>
        <dbReference type="EMBL" id="GAA0174373.1"/>
    </source>
</evidence>
<dbReference type="AlphaFoldDB" id="A0AAV3RGP4"/>
<accession>A0AAV3RGP4</accession>
<organism evidence="1 2">
    <name type="scientific">Lithospermum erythrorhizon</name>
    <name type="common">Purple gromwell</name>
    <name type="synonym">Lithospermum officinale var. erythrorhizon</name>
    <dbReference type="NCBI Taxonomy" id="34254"/>
    <lineage>
        <taxon>Eukaryota</taxon>
        <taxon>Viridiplantae</taxon>
        <taxon>Streptophyta</taxon>
        <taxon>Embryophyta</taxon>
        <taxon>Tracheophyta</taxon>
        <taxon>Spermatophyta</taxon>
        <taxon>Magnoliopsida</taxon>
        <taxon>eudicotyledons</taxon>
        <taxon>Gunneridae</taxon>
        <taxon>Pentapetalae</taxon>
        <taxon>asterids</taxon>
        <taxon>lamiids</taxon>
        <taxon>Boraginales</taxon>
        <taxon>Boraginaceae</taxon>
        <taxon>Boraginoideae</taxon>
        <taxon>Lithospermeae</taxon>
        <taxon>Lithospermum</taxon>
    </lineage>
</organism>
<name>A0AAV3RGP4_LITER</name>
<proteinExistence type="predicted"/>
<evidence type="ECO:0000313" key="2">
    <source>
        <dbReference type="Proteomes" id="UP001454036"/>
    </source>
</evidence>